<sequence>MTGARGAVCGDGAFAQWHLSRSVLCNKVNQSPSESIQNAGESLRIECPHSIKLLDRILWYKQTQDRGFALMGYLFYEDPSIESEFKDKIQLDGEATTDKMNSMTINAVSPSDSAVYYCAAYTTVLQTPSHQYKNPPAYLQQTPNSILI</sequence>
<keyword evidence="1" id="KW-0732">Signal</keyword>
<dbReference type="GO" id="GO:0002376">
    <property type="term" value="P:immune system process"/>
    <property type="evidence" value="ECO:0007669"/>
    <property type="project" value="UniProtKB-KW"/>
</dbReference>
<evidence type="ECO:0000256" key="2">
    <source>
        <dbReference type="ARBA" id="ARBA00022859"/>
    </source>
</evidence>
<reference evidence="4 5" key="1">
    <citation type="submission" date="2020-06" db="EMBL/GenBank/DDBJ databases">
        <authorList>
            <consortium name="Wellcome Sanger Institute Data Sharing"/>
        </authorList>
    </citation>
    <scope>NUCLEOTIDE SEQUENCE [LARGE SCALE GENOMIC DNA]</scope>
</reference>
<dbReference type="SUPFAM" id="SSF48726">
    <property type="entry name" value="Immunoglobulin"/>
    <property type="match status" value="1"/>
</dbReference>
<accession>A0AAY4AEC0</accession>
<dbReference type="InterPro" id="IPR036179">
    <property type="entry name" value="Ig-like_dom_sf"/>
</dbReference>
<dbReference type="Ensembl" id="ENSDCDT00010007667.1">
    <property type="protein sequence ID" value="ENSDCDP00010007353.1"/>
    <property type="gene ID" value="ENSDCDG00010003240.1"/>
</dbReference>
<keyword evidence="5" id="KW-1185">Reference proteome</keyword>
<dbReference type="GeneTree" id="ENSGT01140000283783"/>
<protein>
    <recommendedName>
        <fullName evidence="3">Ig-like domain-containing protein</fullName>
    </recommendedName>
</protein>
<dbReference type="SMART" id="SM00409">
    <property type="entry name" value="IG"/>
    <property type="match status" value="1"/>
</dbReference>
<dbReference type="Gene3D" id="2.60.40.10">
    <property type="entry name" value="Immunoglobulins"/>
    <property type="match status" value="1"/>
</dbReference>
<dbReference type="InterPro" id="IPR050413">
    <property type="entry name" value="TCR_beta_variable"/>
</dbReference>
<feature type="domain" description="Ig-like" evidence="3">
    <location>
        <begin position="26"/>
        <end position="120"/>
    </location>
</feature>
<keyword evidence="2" id="KW-0391">Immunity</keyword>
<dbReference type="GO" id="GO:0005886">
    <property type="term" value="C:plasma membrane"/>
    <property type="evidence" value="ECO:0007669"/>
    <property type="project" value="TreeGrafter"/>
</dbReference>
<dbReference type="PANTHER" id="PTHR23268:SF102">
    <property type="entry name" value="IMMUNOGLOBULIN V-SET DOMAIN-CONTAINING PROTEIN"/>
    <property type="match status" value="1"/>
</dbReference>
<dbReference type="Pfam" id="PF07686">
    <property type="entry name" value="V-set"/>
    <property type="match status" value="1"/>
</dbReference>
<dbReference type="PROSITE" id="PS50835">
    <property type="entry name" value="IG_LIKE"/>
    <property type="match status" value="1"/>
</dbReference>
<dbReference type="CDD" id="cd00099">
    <property type="entry name" value="IgV"/>
    <property type="match status" value="1"/>
</dbReference>
<evidence type="ECO:0000259" key="3">
    <source>
        <dbReference type="PROSITE" id="PS50835"/>
    </source>
</evidence>
<dbReference type="InterPro" id="IPR003599">
    <property type="entry name" value="Ig_sub"/>
</dbReference>
<evidence type="ECO:0000313" key="4">
    <source>
        <dbReference type="Ensembl" id="ENSDCDP00010007353.1"/>
    </source>
</evidence>
<evidence type="ECO:0000256" key="1">
    <source>
        <dbReference type="ARBA" id="ARBA00022729"/>
    </source>
</evidence>
<evidence type="ECO:0000313" key="5">
    <source>
        <dbReference type="Proteomes" id="UP000694580"/>
    </source>
</evidence>
<dbReference type="Proteomes" id="UP000694580">
    <property type="component" value="Chromosome 1"/>
</dbReference>
<dbReference type="InterPro" id="IPR007110">
    <property type="entry name" value="Ig-like_dom"/>
</dbReference>
<dbReference type="InterPro" id="IPR013783">
    <property type="entry name" value="Ig-like_fold"/>
</dbReference>
<name>A0AAY4AEC0_9TELE</name>
<dbReference type="GO" id="GO:0007166">
    <property type="term" value="P:cell surface receptor signaling pathway"/>
    <property type="evidence" value="ECO:0007669"/>
    <property type="project" value="TreeGrafter"/>
</dbReference>
<dbReference type="AlphaFoldDB" id="A0AAY4AEC0"/>
<dbReference type="SMART" id="SM00406">
    <property type="entry name" value="IGv"/>
    <property type="match status" value="1"/>
</dbReference>
<dbReference type="InterPro" id="IPR013106">
    <property type="entry name" value="Ig_V-set"/>
</dbReference>
<reference evidence="4" key="3">
    <citation type="submission" date="2025-09" db="UniProtKB">
        <authorList>
            <consortium name="Ensembl"/>
        </authorList>
    </citation>
    <scope>IDENTIFICATION</scope>
</reference>
<reference evidence="4" key="2">
    <citation type="submission" date="2025-08" db="UniProtKB">
        <authorList>
            <consortium name="Ensembl"/>
        </authorList>
    </citation>
    <scope>IDENTIFICATION</scope>
</reference>
<dbReference type="PANTHER" id="PTHR23268">
    <property type="entry name" value="T-CELL RECEPTOR BETA CHAIN"/>
    <property type="match status" value="1"/>
</dbReference>
<proteinExistence type="predicted"/>
<organism evidence="4 5">
    <name type="scientific">Denticeps clupeoides</name>
    <name type="common">denticle herring</name>
    <dbReference type="NCBI Taxonomy" id="299321"/>
    <lineage>
        <taxon>Eukaryota</taxon>
        <taxon>Metazoa</taxon>
        <taxon>Chordata</taxon>
        <taxon>Craniata</taxon>
        <taxon>Vertebrata</taxon>
        <taxon>Euteleostomi</taxon>
        <taxon>Actinopterygii</taxon>
        <taxon>Neopterygii</taxon>
        <taxon>Teleostei</taxon>
        <taxon>Clupei</taxon>
        <taxon>Clupeiformes</taxon>
        <taxon>Denticipitoidei</taxon>
        <taxon>Denticipitidae</taxon>
        <taxon>Denticeps</taxon>
    </lineage>
</organism>